<evidence type="ECO:0000313" key="2">
    <source>
        <dbReference type="EMBL" id="WLQ42045.1"/>
    </source>
</evidence>
<keyword evidence="3" id="KW-1185">Reference proteome</keyword>
<organism evidence="2 3">
    <name type="scientific">Streptomyces laculatispora</name>
    <dbReference type="NCBI Taxonomy" id="887464"/>
    <lineage>
        <taxon>Bacteria</taxon>
        <taxon>Bacillati</taxon>
        <taxon>Actinomycetota</taxon>
        <taxon>Actinomycetes</taxon>
        <taxon>Kitasatosporales</taxon>
        <taxon>Streptomycetaceae</taxon>
        <taxon>Streptomyces</taxon>
    </lineage>
</organism>
<dbReference type="Pfam" id="PF04149">
    <property type="entry name" value="DUF397"/>
    <property type="match status" value="1"/>
</dbReference>
<gene>
    <name evidence="2" type="ORF">P8A22_20020</name>
</gene>
<evidence type="ECO:0000313" key="3">
    <source>
        <dbReference type="Proteomes" id="UP001229952"/>
    </source>
</evidence>
<accession>A0ABY9I5B8</accession>
<name>A0ABY9I5B8_9ACTN</name>
<protein>
    <submittedName>
        <fullName evidence="2">DUF397 domain-containing protein</fullName>
    </submittedName>
</protein>
<dbReference type="RefSeq" id="WP_123460373.1">
    <property type="nucleotide sequence ID" value="NZ_CP120992.1"/>
</dbReference>
<dbReference type="InterPro" id="IPR007278">
    <property type="entry name" value="DUF397"/>
</dbReference>
<proteinExistence type="predicted"/>
<dbReference type="EMBL" id="CP120992">
    <property type="protein sequence ID" value="WLQ42045.1"/>
    <property type="molecule type" value="Genomic_DNA"/>
</dbReference>
<feature type="domain" description="DUF397" evidence="1">
    <location>
        <begin position="6"/>
        <end position="54"/>
    </location>
</feature>
<reference evidence="2 3" key="1">
    <citation type="submission" date="2023-03" db="EMBL/GenBank/DDBJ databases">
        <title>Isolation and description of six Streptomyces strains from soil environments, able to metabolize different microbial glucans.</title>
        <authorList>
            <person name="Widen T."/>
            <person name="Larsbrink J."/>
        </authorList>
    </citation>
    <scope>NUCLEOTIDE SEQUENCE [LARGE SCALE GENOMIC DNA]</scope>
    <source>
        <strain evidence="2 3">Mut2</strain>
    </source>
</reference>
<dbReference type="Proteomes" id="UP001229952">
    <property type="component" value="Chromosome"/>
</dbReference>
<evidence type="ECO:0000259" key="1">
    <source>
        <dbReference type="Pfam" id="PF04149"/>
    </source>
</evidence>
<sequence>MPHFEFVKSSYSSGNGECVEVAGNVPGVIAVRDSKDPIGPHILLAPAAWDAFREAFGRGA</sequence>